<sequence length="193" mass="22488">MLLRATISTTKKFFRKTLCNFKSFFSNSYHRLPKAAFPAVSEMDKDSTFHFISSQKEVQNGSFMKNNNPNDALHFSKTTTTTIDEAQIERVDKNEGSIKIGAIHQRKTQENLEYCSWKRRMCLVAKKMKELEKVDARNVDHAMDIEEVLHYYSRLTSPTFLEIVDKFFMDIFAEFSANSSSQQTLFPRNQWGN</sequence>
<organism evidence="1 2">
    <name type="scientific">Citrullus colocynthis</name>
    <name type="common">colocynth</name>
    <dbReference type="NCBI Taxonomy" id="252529"/>
    <lineage>
        <taxon>Eukaryota</taxon>
        <taxon>Viridiplantae</taxon>
        <taxon>Streptophyta</taxon>
        <taxon>Embryophyta</taxon>
        <taxon>Tracheophyta</taxon>
        <taxon>Spermatophyta</taxon>
        <taxon>Magnoliopsida</taxon>
        <taxon>eudicotyledons</taxon>
        <taxon>Gunneridae</taxon>
        <taxon>Pentapetalae</taxon>
        <taxon>rosids</taxon>
        <taxon>fabids</taxon>
        <taxon>Cucurbitales</taxon>
        <taxon>Cucurbitaceae</taxon>
        <taxon>Benincaseae</taxon>
        <taxon>Citrullus</taxon>
    </lineage>
</organism>
<evidence type="ECO:0000313" key="2">
    <source>
        <dbReference type="Proteomes" id="UP001642487"/>
    </source>
</evidence>
<gene>
    <name evidence="1" type="ORF">CITCOLO1_LOCUS21819</name>
</gene>
<dbReference type="PANTHER" id="PTHR35461">
    <property type="entry name" value="BNAANNG14610D PROTEIN"/>
    <property type="match status" value="1"/>
</dbReference>
<evidence type="ECO:0000313" key="1">
    <source>
        <dbReference type="EMBL" id="CAK9329372.1"/>
    </source>
</evidence>
<dbReference type="PANTHER" id="PTHR35461:SF3">
    <property type="entry name" value="OVATE DOMAIN-CONTAINING PROTEIN"/>
    <property type="match status" value="1"/>
</dbReference>
<proteinExistence type="predicted"/>
<dbReference type="EMBL" id="OZ021743">
    <property type="protein sequence ID" value="CAK9329372.1"/>
    <property type="molecule type" value="Genomic_DNA"/>
</dbReference>
<name>A0ABP0Z9A9_9ROSI</name>
<dbReference type="Proteomes" id="UP001642487">
    <property type="component" value="Chromosome 9"/>
</dbReference>
<reference evidence="1 2" key="1">
    <citation type="submission" date="2024-03" db="EMBL/GenBank/DDBJ databases">
        <authorList>
            <person name="Gkanogiannis A."/>
            <person name="Becerra Lopez-Lavalle L."/>
        </authorList>
    </citation>
    <scope>NUCLEOTIDE SEQUENCE [LARGE SCALE GENOMIC DNA]</scope>
</reference>
<evidence type="ECO:0008006" key="3">
    <source>
        <dbReference type="Google" id="ProtNLM"/>
    </source>
</evidence>
<accession>A0ABP0Z9A9</accession>
<keyword evidence="2" id="KW-1185">Reference proteome</keyword>
<protein>
    <recommendedName>
        <fullName evidence="3">OVATE domain-containing protein</fullName>
    </recommendedName>
</protein>